<dbReference type="KEGG" id="mng:MNEG_10254"/>
<evidence type="ECO:0000256" key="2">
    <source>
        <dbReference type="ARBA" id="ARBA00022737"/>
    </source>
</evidence>
<dbReference type="OrthoDB" id="5322100at2759"/>
<name>A0A0D2M241_9CHLO</name>
<sequence length="327" mass="35294">MLSAADGGDLSGCGVSTQQQAQQPSIASLDKQRRLQAVLEEQARQWYEEQRARLEGMGGACSKATPLEPISGRSSGAGVLPLSPSTTRMRLGSMPARGLPGDMAALEDEMRMRLAMVAARSDEDEAVVLLRQLRREEDAARERGSRETAPGRASVVQFQHAWKRLGLRIGDEQCCALFLRHGCDSRGLIDYAAFTAQLLGDGGDGDDAVEAEQRAGLQLEWVYGYNGRERTAQNAYYTAQGRVVYPVACVGVVYDPRNHTQTFFRGHDDTIRCLALHPAKTLAATGQGSSSEGNGRPCVCIWDTTASPPSQVVRLDLPTSAGPAATR</sequence>
<evidence type="ECO:0000313" key="5">
    <source>
        <dbReference type="Proteomes" id="UP000054498"/>
    </source>
</evidence>
<gene>
    <name evidence="4" type="ORF">MNEG_10254</name>
</gene>
<dbReference type="Proteomes" id="UP000054498">
    <property type="component" value="Unassembled WGS sequence"/>
</dbReference>
<dbReference type="Pfam" id="PF03451">
    <property type="entry name" value="HELP"/>
    <property type="match status" value="1"/>
</dbReference>
<accession>A0A0D2M241</accession>
<keyword evidence="2" id="KW-0677">Repeat</keyword>
<dbReference type="Gene3D" id="2.130.10.10">
    <property type="entry name" value="YVTN repeat-like/Quinoprotein amine dehydrogenase"/>
    <property type="match status" value="2"/>
</dbReference>
<keyword evidence="1" id="KW-0853">WD repeat</keyword>
<dbReference type="InterPro" id="IPR050630">
    <property type="entry name" value="WD_repeat_EMAP"/>
</dbReference>
<dbReference type="RefSeq" id="XP_013896729.1">
    <property type="nucleotide sequence ID" value="XM_014041275.1"/>
</dbReference>
<proteinExistence type="predicted"/>
<dbReference type="InterPro" id="IPR015943">
    <property type="entry name" value="WD40/YVTN_repeat-like_dom_sf"/>
</dbReference>
<evidence type="ECO:0000313" key="4">
    <source>
        <dbReference type="EMBL" id="KIY97709.1"/>
    </source>
</evidence>
<feature type="region of interest" description="Disordered" evidence="3">
    <location>
        <begin position="1"/>
        <end position="29"/>
    </location>
</feature>
<evidence type="ECO:0000256" key="3">
    <source>
        <dbReference type="SAM" id="MobiDB-lite"/>
    </source>
</evidence>
<dbReference type="EMBL" id="KK102461">
    <property type="protein sequence ID" value="KIY97709.1"/>
    <property type="molecule type" value="Genomic_DNA"/>
</dbReference>
<dbReference type="InterPro" id="IPR005108">
    <property type="entry name" value="HELP"/>
</dbReference>
<dbReference type="GO" id="GO:0008017">
    <property type="term" value="F:microtubule binding"/>
    <property type="evidence" value="ECO:0007669"/>
    <property type="project" value="TreeGrafter"/>
</dbReference>
<dbReference type="STRING" id="145388.A0A0D2M241"/>
<dbReference type="PANTHER" id="PTHR13720">
    <property type="entry name" value="WD-40 REPEAT PROTEIN"/>
    <property type="match status" value="1"/>
</dbReference>
<dbReference type="InterPro" id="IPR036322">
    <property type="entry name" value="WD40_repeat_dom_sf"/>
</dbReference>
<protein>
    <submittedName>
        <fullName evidence="4">Echinoderm microtubule-associated like protein 5</fullName>
    </submittedName>
</protein>
<dbReference type="AlphaFoldDB" id="A0A0D2M241"/>
<dbReference type="PANTHER" id="PTHR13720:SF33">
    <property type="entry name" value="HELP DOMAIN-CONTAINING PROTEIN"/>
    <property type="match status" value="1"/>
</dbReference>
<reference evidence="4 5" key="1">
    <citation type="journal article" date="2013" name="BMC Genomics">
        <title>Reconstruction of the lipid metabolism for the microalga Monoraphidium neglectum from its genome sequence reveals characteristics suitable for biofuel production.</title>
        <authorList>
            <person name="Bogen C."/>
            <person name="Al-Dilaimi A."/>
            <person name="Albersmeier A."/>
            <person name="Wichmann J."/>
            <person name="Grundmann M."/>
            <person name="Rupp O."/>
            <person name="Lauersen K.J."/>
            <person name="Blifernez-Klassen O."/>
            <person name="Kalinowski J."/>
            <person name="Goesmann A."/>
            <person name="Mussgnug J.H."/>
            <person name="Kruse O."/>
        </authorList>
    </citation>
    <scope>NUCLEOTIDE SEQUENCE [LARGE SCALE GENOMIC DNA]</scope>
    <source>
        <strain evidence="4 5">SAG 48.87</strain>
    </source>
</reference>
<evidence type="ECO:0000256" key="1">
    <source>
        <dbReference type="ARBA" id="ARBA00022574"/>
    </source>
</evidence>
<feature type="compositionally biased region" description="Polar residues" evidence="3">
    <location>
        <begin position="14"/>
        <end position="26"/>
    </location>
</feature>
<dbReference type="GeneID" id="25727398"/>
<feature type="region of interest" description="Disordered" evidence="3">
    <location>
        <begin position="65"/>
        <end position="96"/>
    </location>
</feature>
<keyword evidence="5" id="KW-1185">Reference proteome</keyword>
<dbReference type="SUPFAM" id="SSF50978">
    <property type="entry name" value="WD40 repeat-like"/>
    <property type="match status" value="1"/>
</dbReference>
<organism evidence="4 5">
    <name type="scientific">Monoraphidium neglectum</name>
    <dbReference type="NCBI Taxonomy" id="145388"/>
    <lineage>
        <taxon>Eukaryota</taxon>
        <taxon>Viridiplantae</taxon>
        <taxon>Chlorophyta</taxon>
        <taxon>core chlorophytes</taxon>
        <taxon>Chlorophyceae</taxon>
        <taxon>CS clade</taxon>
        <taxon>Sphaeropleales</taxon>
        <taxon>Selenastraceae</taxon>
        <taxon>Monoraphidium</taxon>
    </lineage>
</organism>